<dbReference type="PANTHER" id="PTHR32305:SF15">
    <property type="entry name" value="PROTEIN RHSA-RELATED"/>
    <property type="match status" value="1"/>
</dbReference>
<proteinExistence type="predicted"/>
<protein>
    <submittedName>
        <fullName evidence="6">Uncharacterized protein</fullName>
    </submittedName>
</protein>
<gene>
    <name evidence="6" type="ORF">MNBD_GAMMA22-2438</name>
</gene>
<feature type="region of interest" description="Disordered" evidence="5">
    <location>
        <begin position="1298"/>
        <end position="1321"/>
    </location>
</feature>
<feature type="compositionally biased region" description="Low complexity" evidence="5">
    <location>
        <begin position="1298"/>
        <end position="1317"/>
    </location>
</feature>
<feature type="region of interest" description="Disordered" evidence="5">
    <location>
        <begin position="1464"/>
        <end position="1489"/>
    </location>
</feature>
<dbReference type="EMBL" id="UOFS01000037">
    <property type="protein sequence ID" value="VAW98253.1"/>
    <property type="molecule type" value="Genomic_DNA"/>
</dbReference>
<evidence type="ECO:0000256" key="1">
    <source>
        <dbReference type="ARBA" id="ARBA00004613"/>
    </source>
</evidence>
<evidence type="ECO:0000256" key="4">
    <source>
        <dbReference type="ARBA" id="ARBA00022837"/>
    </source>
</evidence>
<dbReference type="Pfam" id="PF18884">
    <property type="entry name" value="TSP3_bac"/>
    <property type="match status" value="3"/>
</dbReference>
<dbReference type="PANTHER" id="PTHR32305">
    <property type="match status" value="1"/>
</dbReference>
<name>A0A3B1AE59_9ZZZZ</name>
<dbReference type="InterPro" id="IPR050708">
    <property type="entry name" value="T6SS_VgrG/RHS"/>
</dbReference>
<keyword evidence="4" id="KW-0106">Calcium</keyword>
<evidence type="ECO:0000256" key="5">
    <source>
        <dbReference type="SAM" id="MobiDB-lite"/>
    </source>
</evidence>
<sequence>MIIKNQSLLALLLSVPLVSYGADNTPDANIEPADGRVQSYLGLGGSDVDLRTGKVQQRNVDITIPGNGGLDIVVSRAYLKNQLTNYGVPHSLANWELELPKITGNVGGASFCNNPTPANFNATTAEVLLKYESAGLISWKPVPKDENGNDITQFQEIPLKENTYLFLPIFRLGVYSYEARWGNPDKIIKNVTAKETTFTQVRDFLGLTLSIPGEATKDLLVPNATGVGAGNAYITTDYWKANCDTSGDNFIVTSPNGLTYTFDKHFVTETGYRESWQFPHPNVGFPIKDGTQNLRRLEHIYPSKVEDKFGNALSYTYFSDVNGTLHVSKIESNHVDTDPLYRSVDFTYAKKIGAINLLSSITTNGQTWQYVYDAKNSLTKVIQPDSGEWNYTYGGFPFSERFSTHIKSIINPAKGKVVYSYQTKPASYFGGTDITDLVSVIKTRTTSGPNIIANTTQYSFDPAPNDPTRIQTRIGTLDSLQIVEFHKVNDWQLGALMKQKIYQSATDLSIVADLAAVDETTLTLLQESNNIWQPLAKIGSSNVKKFAIVRTTPRVLQSSAITLDGSSYTTAYSNFDEFGNPQTIRETSGALIDTTNLIYENDKTTTLTYKNDKLIWVLALPVSSTIAGITGNITNTYDDLGNIVTITSYGVTSSFTYYPDGEVATITDPNNVVIEFSNYKRGIAQTEIKAATSPLALTITRLVNPTGTLQSETINNKTTAYLYDGMNRVTSIKKPLLATDEIITTYSYPLLGGFKQSVTQGVSSVEKLFNGFGQALTTTTAVSDTSHVIQSIEYDALGRQSKVNLPIIQNGDPTAIQQNESFTYDALGRVLSVTHSGDGTSIRNQYLPGNIIETTNERNLITSTSFRAFGDPNKKQLMTVVTPETGVDTVITRDLLDNVITLTQGTKTRRYNYDSRYLLDSIDDPETGLTDVNYDDAGNLISKQVATSGITNYSYDGLNRIDFVDYPSTTPDVDYEYYPDSLLKTLTKGNSIWSYVYDDNDNLTQETLSVDANTSFDISYGYDSKDVLSEVTYPSGLRFQYKPDYMGRPTQVGRFVRNVSYHANGQVNKVTYGNRAVTAISQNSRLFPESIITDSAAVRLVDKFYRYDGVGNINAIDDNLTAANSLVLGYDNINRYTQLAGTTVASYDATGNIKTKTSGSTDLVYDYDPTSNRLIAISRNASPWYNLSYDSYGNVTSNGIDTFNYDDASQLIAVPSKNTVYEYDGRGMRFLESDGSNSKYRVYASNGTLLYETDPTAVNTREYIYLGSMLIARRDQCPDTDTDADLLPDCVEDRLGFNPADPSDGAADADGDGLSNGQEYQLGSDIFDTDSDDDGMPDGYEFANGLNLLVDDSLLDADSDGLTNLREFGLGTNPQSNDSDNDGMDDFYEVTQGLDPLLNDAALDADKDGLSNFMEFQLGTNPQNPDTDSDGMPDGYEVRFGLDPFSDDSALDLDNDGLSNIDELAWGTDPTNPDTDDDGVSDGDEVAAGTDPTLNIGAVMTIIIDQMLND</sequence>
<evidence type="ECO:0000256" key="2">
    <source>
        <dbReference type="ARBA" id="ARBA00022525"/>
    </source>
</evidence>
<organism evidence="6">
    <name type="scientific">hydrothermal vent metagenome</name>
    <dbReference type="NCBI Taxonomy" id="652676"/>
    <lineage>
        <taxon>unclassified sequences</taxon>
        <taxon>metagenomes</taxon>
        <taxon>ecological metagenomes</taxon>
    </lineage>
</organism>
<reference evidence="6" key="1">
    <citation type="submission" date="2018-06" db="EMBL/GenBank/DDBJ databases">
        <authorList>
            <person name="Zhirakovskaya E."/>
        </authorList>
    </citation>
    <scope>NUCLEOTIDE SEQUENCE</scope>
</reference>
<evidence type="ECO:0000256" key="3">
    <source>
        <dbReference type="ARBA" id="ARBA00022729"/>
    </source>
</evidence>
<dbReference type="InterPro" id="IPR059100">
    <property type="entry name" value="TSP3_bac"/>
</dbReference>
<feature type="compositionally biased region" description="Acidic residues" evidence="5">
    <location>
        <begin position="1474"/>
        <end position="1485"/>
    </location>
</feature>
<comment type="subcellular location">
    <subcellularLocation>
        <location evidence="1">Secreted</location>
    </subcellularLocation>
</comment>
<evidence type="ECO:0000313" key="6">
    <source>
        <dbReference type="EMBL" id="VAW98253.1"/>
    </source>
</evidence>
<accession>A0A3B1AE59</accession>
<keyword evidence="3" id="KW-0732">Signal</keyword>
<keyword evidence="2" id="KW-0964">Secreted</keyword>
<dbReference type="Gene3D" id="2.180.10.10">
    <property type="entry name" value="RHS repeat-associated core"/>
    <property type="match status" value="2"/>
</dbReference>